<gene>
    <name evidence="2" type="ORF">BKA24_001765</name>
</gene>
<organism evidence="2 3">
    <name type="scientific">Microbacterium marinum</name>
    <dbReference type="NCBI Taxonomy" id="421115"/>
    <lineage>
        <taxon>Bacteria</taxon>
        <taxon>Bacillati</taxon>
        <taxon>Actinomycetota</taxon>
        <taxon>Actinomycetes</taxon>
        <taxon>Micrococcales</taxon>
        <taxon>Microbacteriaceae</taxon>
        <taxon>Microbacterium</taxon>
    </lineage>
</organism>
<sequence length="34" mass="3778">MTRAARLRRTIRAAFWAPLTLAGVALCAYGLWTV</sequence>
<keyword evidence="1" id="KW-1133">Transmembrane helix</keyword>
<feature type="transmembrane region" description="Helical" evidence="1">
    <location>
        <begin position="12"/>
        <end position="32"/>
    </location>
</feature>
<name>A0A7W7FI47_9MICO</name>
<keyword evidence="1" id="KW-0472">Membrane</keyword>
<keyword evidence="1" id="KW-0812">Transmembrane</keyword>
<evidence type="ECO:0000256" key="1">
    <source>
        <dbReference type="SAM" id="Phobius"/>
    </source>
</evidence>
<proteinExistence type="predicted"/>
<reference evidence="2 3" key="1">
    <citation type="submission" date="2020-08" db="EMBL/GenBank/DDBJ databases">
        <title>Sequencing the genomes of 1000 actinobacteria strains.</title>
        <authorList>
            <person name="Klenk H.-P."/>
        </authorList>
    </citation>
    <scope>NUCLEOTIDE SEQUENCE [LARGE SCALE GENOMIC DNA]</scope>
    <source>
        <strain evidence="2 3">DSM 24947</strain>
    </source>
</reference>
<accession>A0A7W7FI47</accession>
<keyword evidence="3" id="KW-1185">Reference proteome</keyword>
<dbReference type="Proteomes" id="UP000573729">
    <property type="component" value="Unassembled WGS sequence"/>
</dbReference>
<protein>
    <submittedName>
        <fullName evidence="2">Uncharacterized protein</fullName>
    </submittedName>
</protein>
<evidence type="ECO:0000313" key="3">
    <source>
        <dbReference type="Proteomes" id="UP000573729"/>
    </source>
</evidence>
<dbReference type="EMBL" id="JACHMD010000001">
    <property type="protein sequence ID" value="MBB4667056.1"/>
    <property type="molecule type" value="Genomic_DNA"/>
</dbReference>
<comment type="caution">
    <text evidence="2">The sequence shown here is derived from an EMBL/GenBank/DDBJ whole genome shotgun (WGS) entry which is preliminary data.</text>
</comment>
<dbReference type="AlphaFoldDB" id="A0A7W7FI47"/>
<evidence type="ECO:0000313" key="2">
    <source>
        <dbReference type="EMBL" id="MBB4667056.1"/>
    </source>
</evidence>